<dbReference type="InterPro" id="IPR036271">
    <property type="entry name" value="Tet_transcr_reg_TetR-rel_C_sf"/>
</dbReference>
<dbReference type="PANTHER" id="PTHR30055:SF230">
    <property type="entry name" value="TRANSCRIPTIONAL REGULATORY PROTEIN (PROBABLY TETR-FAMILY)-RELATED"/>
    <property type="match status" value="1"/>
</dbReference>
<sequence length="221" mass="23565">MTGRPRDASIDDRVLQSTRELLAEVGWDELSVRTVAARAGVGRASINRRWSSKAELVLHAVLGAEPDLGPFEGTDMAGWVAWVVRGSHELFHRPDVRAAVPGLLTALRENEQLRTALWAGFSGPAAELYAQRTGPAQSHDAPSVTLRSHSGRTDADLDARALIAMAAGAALFTSTIATEDDSPELLERIAELLTAAVLPERQGPSTRAAAPNTDTTSPSRS</sequence>
<evidence type="ECO:0000256" key="3">
    <source>
        <dbReference type="SAM" id="MobiDB-lite"/>
    </source>
</evidence>
<dbReference type="Pfam" id="PF00440">
    <property type="entry name" value="TetR_N"/>
    <property type="match status" value="1"/>
</dbReference>
<dbReference type="AlphaFoldDB" id="A0A516WZL5"/>
<gene>
    <name evidence="5" type="ORF">FO059_01720</name>
</gene>
<dbReference type="SUPFAM" id="SSF48498">
    <property type="entry name" value="Tetracyclin repressor-like, C-terminal domain"/>
    <property type="match status" value="1"/>
</dbReference>
<keyword evidence="1 2" id="KW-0238">DNA-binding</keyword>
<dbReference type="EMBL" id="CP041765">
    <property type="protein sequence ID" value="QDQ96294.1"/>
    <property type="molecule type" value="Genomic_DNA"/>
</dbReference>
<dbReference type="PRINTS" id="PR00455">
    <property type="entry name" value="HTHTETR"/>
</dbReference>
<evidence type="ECO:0000259" key="4">
    <source>
        <dbReference type="PROSITE" id="PS50977"/>
    </source>
</evidence>
<feature type="region of interest" description="Disordered" evidence="3">
    <location>
        <begin position="197"/>
        <end position="221"/>
    </location>
</feature>
<evidence type="ECO:0000256" key="1">
    <source>
        <dbReference type="ARBA" id="ARBA00023125"/>
    </source>
</evidence>
<feature type="domain" description="HTH tetR-type" evidence="4">
    <location>
        <begin position="8"/>
        <end position="68"/>
    </location>
</feature>
<accession>A0A516WZL5</accession>
<dbReference type="SUPFAM" id="SSF46689">
    <property type="entry name" value="Homeodomain-like"/>
    <property type="match status" value="1"/>
</dbReference>
<keyword evidence="6" id="KW-1185">Reference proteome</keyword>
<name>A0A516WZL5_9ACTN</name>
<dbReference type="KEGG" id="toy:FO059_01720"/>
<evidence type="ECO:0000313" key="6">
    <source>
        <dbReference type="Proteomes" id="UP000317344"/>
    </source>
</evidence>
<protein>
    <submittedName>
        <fullName evidence="5">TetR/AcrR family transcriptional regulator</fullName>
    </submittedName>
</protein>
<dbReference type="OrthoDB" id="4716833at2"/>
<evidence type="ECO:0000313" key="5">
    <source>
        <dbReference type="EMBL" id="QDQ96294.1"/>
    </source>
</evidence>
<dbReference type="InterPro" id="IPR050109">
    <property type="entry name" value="HTH-type_TetR-like_transc_reg"/>
</dbReference>
<feature type="compositionally biased region" description="Polar residues" evidence="3">
    <location>
        <begin position="212"/>
        <end position="221"/>
    </location>
</feature>
<dbReference type="PROSITE" id="PS50977">
    <property type="entry name" value="HTH_TETR_2"/>
    <property type="match status" value="1"/>
</dbReference>
<reference evidence="5 6" key="1">
    <citation type="submission" date="2019-07" db="EMBL/GenBank/DDBJ databases">
        <title>Tomitella cavernea sp. nov., an actinomycete isolated from soil.</title>
        <authorList>
            <person name="Cheng J."/>
        </authorList>
    </citation>
    <scope>NUCLEOTIDE SEQUENCE [LARGE SCALE GENOMIC DNA]</scope>
    <source>
        <strain evidence="5 6">HY188</strain>
    </source>
</reference>
<dbReference type="PANTHER" id="PTHR30055">
    <property type="entry name" value="HTH-TYPE TRANSCRIPTIONAL REGULATOR RUTR"/>
    <property type="match status" value="1"/>
</dbReference>
<reference evidence="5 6" key="2">
    <citation type="submission" date="2019-07" db="EMBL/GenBank/DDBJ databases">
        <authorList>
            <person name="Huang Y."/>
        </authorList>
    </citation>
    <scope>NUCLEOTIDE SEQUENCE [LARGE SCALE GENOMIC DNA]</scope>
    <source>
        <strain evidence="5 6">HY188</strain>
    </source>
</reference>
<feature type="DNA-binding region" description="H-T-H motif" evidence="2">
    <location>
        <begin position="31"/>
        <end position="50"/>
    </location>
</feature>
<dbReference type="GO" id="GO:0003700">
    <property type="term" value="F:DNA-binding transcription factor activity"/>
    <property type="evidence" value="ECO:0007669"/>
    <property type="project" value="TreeGrafter"/>
</dbReference>
<evidence type="ECO:0000256" key="2">
    <source>
        <dbReference type="PROSITE-ProRule" id="PRU00335"/>
    </source>
</evidence>
<dbReference type="InterPro" id="IPR009057">
    <property type="entry name" value="Homeodomain-like_sf"/>
</dbReference>
<dbReference type="Gene3D" id="1.10.357.10">
    <property type="entry name" value="Tetracycline Repressor, domain 2"/>
    <property type="match status" value="1"/>
</dbReference>
<proteinExistence type="predicted"/>
<dbReference type="GO" id="GO:0000976">
    <property type="term" value="F:transcription cis-regulatory region binding"/>
    <property type="evidence" value="ECO:0007669"/>
    <property type="project" value="TreeGrafter"/>
</dbReference>
<dbReference type="InterPro" id="IPR001647">
    <property type="entry name" value="HTH_TetR"/>
</dbReference>
<organism evidence="5 6">
    <name type="scientific">Tomitella fengzijianii</name>
    <dbReference type="NCBI Taxonomy" id="2597660"/>
    <lineage>
        <taxon>Bacteria</taxon>
        <taxon>Bacillati</taxon>
        <taxon>Actinomycetota</taxon>
        <taxon>Actinomycetes</taxon>
        <taxon>Mycobacteriales</taxon>
        <taxon>Tomitella</taxon>
    </lineage>
</organism>
<dbReference type="RefSeq" id="WP_143905834.1">
    <property type="nucleotide sequence ID" value="NZ_CP041765.1"/>
</dbReference>
<dbReference type="Proteomes" id="UP000317344">
    <property type="component" value="Chromosome"/>
</dbReference>